<evidence type="ECO:0000313" key="5">
    <source>
        <dbReference type="Proteomes" id="UP000078529"/>
    </source>
</evidence>
<proteinExistence type="predicted"/>
<evidence type="ECO:0000313" key="2">
    <source>
        <dbReference type="EMBL" id="KTQ95695.1"/>
    </source>
</evidence>
<evidence type="ECO:0008006" key="6">
    <source>
        <dbReference type="Google" id="ProtNLM"/>
    </source>
</evidence>
<keyword evidence="1" id="KW-0732">Signal</keyword>
<gene>
    <name evidence="2" type="ORF">NS226_09725</name>
    <name evidence="3" type="ORF">NS365_01965</name>
</gene>
<sequence>MNRRCITLALGLALAGTLAGCGVKSVPVAKRADGQVSRAVVAAPDGTARLPKATPLASTLSVVPTEVTRNPGADKKPFFLDGLLN</sequence>
<name>A0A175R823_9HYPH</name>
<evidence type="ECO:0000313" key="3">
    <source>
        <dbReference type="EMBL" id="KTR07993.1"/>
    </source>
</evidence>
<dbReference type="PATRIC" id="fig|401562.3.peg.1415"/>
<accession>A0A175R823</accession>
<dbReference type="AlphaFoldDB" id="A0A175R823"/>
<dbReference type="STRING" id="401562.NS365_01965"/>
<dbReference type="EMBL" id="LDQA01000007">
    <property type="protein sequence ID" value="KTR07993.1"/>
    <property type="molecule type" value="Genomic_DNA"/>
</dbReference>
<dbReference type="Proteomes" id="UP000078529">
    <property type="component" value="Unassembled WGS sequence"/>
</dbReference>
<evidence type="ECO:0000256" key="1">
    <source>
        <dbReference type="SAM" id="SignalP"/>
    </source>
</evidence>
<feature type="signal peptide" evidence="1">
    <location>
        <begin position="1"/>
        <end position="19"/>
    </location>
</feature>
<dbReference type="Proteomes" id="UP000078272">
    <property type="component" value="Unassembled WGS sequence"/>
</dbReference>
<protein>
    <recommendedName>
        <fullName evidence="6">Lipoprotein</fullName>
    </recommendedName>
</protein>
<dbReference type="OrthoDB" id="7907884at2"/>
<evidence type="ECO:0000313" key="4">
    <source>
        <dbReference type="Proteomes" id="UP000078272"/>
    </source>
</evidence>
<organism evidence="2 4">
    <name type="scientific">Aureimonas ureilytica</name>
    <dbReference type="NCBI Taxonomy" id="401562"/>
    <lineage>
        <taxon>Bacteria</taxon>
        <taxon>Pseudomonadati</taxon>
        <taxon>Pseudomonadota</taxon>
        <taxon>Alphaproteobacteria</taxon>
        <taxon>Hyphomicrobiales</taxon>
        <taxon>Aurantimonadaceae</taxon>
        <taxon>Aureimonas</taxon>
    </lineage>
</organism>
<reference evidence="4 5" key="1">
    <citation type="journal article" date="2016" name="Front. Microbiol.">
        <title>Genomic Resource of Rice Seed Associated Bacteria.</title>
        <authorList>
            <person name="Midha S."/>
            <person name="Bansal K."/>
            <person name="Sharma S."/>
            <person name="Kumar N."/>
            <person name="Patil P.P."/>
            <person name="Chaudhry V."/>
            <person name="Patil P.B."/>
        </authorList>
    </citation>
    <scope>NUCLEOTIDE SEQUENCE [LARGE SCALE GENOMIC DNA]</scope>
    <source>
        <strain evidence="2 4">NS226</strain>
        <strain evidence="3 5">NS365</strain>
    </source>
</reference>
<feature type="chain" id="PRO_5010067035" description="Lipoprotein" evidence="1">
    <location>
        <begin position="20"/>
        <end position="85"/>
    </location>
</feature>
<comment type="caution">
    <text evidence="2">The sequence shown here is derived from an EMBL/GenBank/DDBJ whole genome shotgun (WGS) entry which is preliminary data.</text>
</comment>
<dbReference type="EMBL" id="LDPZ01000020">
    <property type="protein sequence ID" value="KTQ95695.1"/>
    <property type="molecule type" value="Genomic_DNA"/>
</dbReference>
<dbReference type="RefSeq" id="WP_058598605.1">
    <property type="nucleotide sequence ID" value="NZ_LDPZ01000020.1"/>
</dbReference>
<dbReference type="PROSITE" id="PS51257">
    <property type="entry name" value="PROKAR_LIPOPROTEIN"/>
    <property type="match status" value="1"/>
</dbReference>
<keyword evidence="5" id="KW-1185">Reference proteome</keyword>